<name>A0ABM7GRN7_9GAMM</name>
<sequence>MGMLYLLEGNSEQRLRLPFLEENIAFPSQLASDLEGSFLQQLRDQAAQELQVFDAGGEQARASADAEMARDQGQSSSPLYLQASARLAALSARLQQESDDEGADSIWQESLGSASSCFSDIAERNIPGLMIQDTLFELRHAMRGTQSSLGYLQQIPSLAAEDELYECAALVNQTILKQQNSSGETNPSTDLRIKPT</sequence>
<keyword evidence="2" id="KW-1185">Reference proteome</keyword>
<gene>
    <name evidence="1" type="ORF">HORIV_57800</name>
</gene>
<dbReference type="Proteomes" id="UP000289555">
    <property type="component" value="Chromosome"/>
</dbReference>
<evidence type="ECO:0000313" key="2">
    <source>
        <dbReference type="Proteomes" id="UP000289555"/>
    </source>
</evidence>
<proteinExistence type="predicted"/>
<protein>
    <submittedName>
        <fullName evidence="1">Uncharacterized protein</fullName>
    </submittedName>
</protein>
<dbReference type="EMBL" id="AP019416">
    <property type="protein sequence ID" value="BBI53359.1"/>
    <property type="molecule type" value="Genomic_DNA"/>
</dbReference>
<reference evidence="2" key="1">
    <citation type="journal article" date="2019" name="Microbiol. Resour. Announc.">
        <title>Complete Genome Sequence of Halomonas olivaria, a Moderately Halophilic Bacterium Isolated from Olive Processing Effluents, Obtained by Nanopore Sequencing.</title>
        <authorList>
            <person name="Nagata S."/>
            <person name="Ii K.M."/>
            <person name="Tsukimi T."/>
            <person name="Miura M.C."/>
            <person name="Galipon J."/>
            <person name="Arakawa K."/>
        </authorList>
    </citation>
    <scope>NUCLEOTIDE SEQUENCE [LARGE SCALE GENOMIC DNA]</scope>
    <source>
        <strain evidence="2">TYRC17</strain>
    </source>
</reference>
<accession>A0ABM7GRN7</accession>
<organism evidence="1 2">
    <name type="scientific">Vreelandella olivaria</name>
    <dbReference type="NCBI Taxonomy" id="390919"/>
    <lineage>
        <taxon>Bacteria</taxon>
        <taxon>Pseudomonadati</taxon>
        <taxon>Pseudomonadota</taxon>
        <taxon>Gammaproteobacteria</taxon>
        <taxon>Oceanospirillales</taxon>
        <taxon>Halomonadaceae</taxon>
        <taxon>Vreelandella</taxon>
    </lineage>
</organism>
<evidence type="ECO:0000313" key="1">
    <source>
        <dbReference type="EMBL" id="BBI53359.1"/>
    </source>
</evidence>